<protein>
    <submittedName>
        <fullName evidence="1">Uncharacterized protein</fullName>
    </submittedName>
</protein>
<accession>A0A4R2JIB8</accession>
<evidence type="ECO:0000313" key="2">
    <source>
        <dbReference type="Proteomes" id="UP000295680"/>
    </source>
</evidence>
<evidence type="ECO:0000313" key="1">
    <source>
        <dbReference type="EMBL" id="TCO58487.1"/>
    </source>
</evidence>
<dbReference type="AlphaFoldDB" id="A0A4R2JIB8"/>
<dbReference type="Proteomes" id="UP000295680">
    <property type="component" value="Unassembled WGS sequence"/>
</dbReference>
<gene>
    <name evidence="1" type="ORF">EV192_105557</name>
</gene>
<keyword evidence="2" id="KW-1185">Reference proteome</keyword>
<comment type="caution">
    <text evidence="1">The sequence shown here is derived from an EMBL/GenBank/DDBJ whole genome shotgun (WGS) entry which is preliminary data.</text>
</comment>
<name>A0A4R2JIB8_9PSEU</name>
<dbReference type="RefSeq" id="WP_132119269.1">
    <property type="nucleotide sequence ID" value="NZ_SLWS01000005.1"/>
</dbReference>
<organism evidence="1 2">
    <name type="scientific">Actinocrispum wychmicini</name>
    <dbReference type="NCBI Taxonomy" id="1213861"/>
    <lineage>
        <taxon>Bacteria</taxon>
        <taxon>Bacillati</taxon>
        <taxon>Actinomycetota</taxon>
        <taxon>Actinomycetes</taxon>
        <taxon>Pseudonocardiales</taxon>
        <taxon>Pseudonocardiaceae</taxon>
        <taxon>Actinocrispum</taxon>
    </lineage>
</organism>
<reference evidence="1 2" key="1">
    <citation type="submission" date="2019-03" db="EMBL/GenBank/DDBJ databases">
        <title>Genomic Encyclopedia of Type Strains, Phase IV (KMG-IV): sequencing the most valuable type-strain genomes for metagenomic binning, comparative biology and taxonomic classification.</title>
        <authorList>
            <person name="Goeker M."/>
        </authorList>
    </citation>
    <scope>NUCLEOTIDE SEQUENCE [LARGE SCALE GENOMIC DNA]</scope>
    <source>
        <strain evidence="1 2">DSM 45934</strain>
    </source>
</reference>
<proteinExistence type="predicted"/>
<sequence>MKLSVHLLQETLTAKTGLAPRRDLLVPDFGIRVAANSRYLPSIGLDHEWFRALAHDGLVRGMTGSHIVHVDTHLPVPDLLAELRSRYLATRYREEVRLLDILHAVPAGSNVVAQLDLTLEDRIRTGLQQADHAHELRHRGDFYVLAEGRWFLVDRAHLEHLEGALAGIPDVTAELAQRTRLVSLARHADLMTEDMDLVFTGRSFARGSATAKRYREWPDCRTELAAVHRTNWPLVPFREPRFVYAIGTYTGPGALPFFSKVTLSHHIDRIHAFELEVAVARHPLPTFRLPTPRSEGLPLRDPI</sequence>
<dbReference type="EMBL" id="SLWS01000005">
    <property type="protein sequence ID" value="TCO58487.1"/>
    <property type="molecule type" value="Genomic_DNA"/>
</dbReference>
<dbReference type="OrthoDB" id="3656575at2"/>